<protein>
    <submittedName>
        <fullName evidence="9">Cytochrome c peroxidase</fullName>
        <ecNumber evidence="9">1.11.1.5</ecNumber>
    </submittedName>
</protein>
<sequence>MRILTVAMALGVCAAVAAILSTPVPVAAWLSNPAASFKLARGENPNPVQLVRPESQPLSAMALLGEQIFFDKSLSSSGKLACASCHDPSKAYGPPSDLPAVYGGPELKNQGARAVPSLMYLITQPNFSIGPDPAGDADNPTPLPQLAAAASAKMRAIKTAQSTAQSAANIVPAGGLFWDGRVNTLQTQAMGPLFSPFEMDAGDITTVTEKLQAAPYASQFTTLFGSMVFLQPRLLVAEAMFAVARYQVENQDFHPYTSKYDYWLEGKARFTRAELRGYVLFNDVNKGDCAACHLDQPDALHNPPLFTDHQYEALGVPRNPDLADNKDASYYDMGICGPYRTDLAQQTQYCGMFLTPTLRNAATRQVFFHNGEYHTLKQVLDFYNLRDVQPGKIYPRGPDGAVQKFNDLPAKYQANIDNTDPPLNRTLGQQPALSEREEQDIIAYMKTLTDGYTPPGGKPGA</sequence>
<dbReference type="AlphaFoldDB" id="A0A840V8Y5"/>
<dbReference type="EMBL" id="JACHFJ010000001">
    <property type="protein sequence ID" value="MBB5372206.1"/>
    <property type="molecule type" value="Genomic_DNA"/>
</dbReference>
<reference evidence="9 10" key="1">
    <citation type="submission" date="2020-08" db="EMBL/GenBank/DDBJ databases">
        <title>Genomic Encyclopedia of Type Strains, Phase IV (KMG-IV): sequencing the most valuable type-strain genomes for metagenomic binning, comparative biology and taxonomic classification.</title>
        <authorList>
            <person name="Goeker M."/>
        </authorList>
    </citation>
    <scope>NUCLEOTIDE SEQUENCE [LARGE SCALE GENOMIC DNA]</scope>
    <source>
        <strain evidence="9 10">DSM 27026</strain>
    </source>
</reference>
<proteinExistence type="predicted"/>
<feature type="domain" description="Cytochrome c" evidence="8">
    <location>
        <begin position="272"/>
        <end position="449"/>
    </location>
</feature>
<keyword evidence="5 9" id="KW-0560">Oxidoreductase</keyword>
<keyword evidence="9" id="KW-0575">Peroxidase</keyword>
<keyword evidence="10" id="KW-1185">Reference proteome</keyword>
<dbReference type="InterPro" id="IPR051395">
    <property type="entry name" value="Cytochrome_c_Peroxidase/MauG"/>
</dbReference>
<dbReference type="PANTHER" id="PTHR30600">
    <property type="entry name" value="CYTOCHROME C PEROXIDASE-RELATED"/>
    <property type="match status" value="1"/>
</dbReference>
<dbReference type="Pfam" id="PF03150">
    <property type="entry name" value="CCP_MauG"/>
    <property type="match status" value="1"/>
</dbReference>
<evidence type="ECO:0000259" key="8">
    <source>
        <dbReference type="PROSITE" id="PS51007"/>
    </source>
</evidence>
<evidence type="ECO:0000313" key="10">
    <source>
        <dbReference type="Proteomes" id="UP000553706"/>
    </source>
</evidence>
<organism evidence="9 10">
    <name type="scientific">Acidocella aromatica</name>
    <dbReference type="NCBI Taxonomy" id="1303579"/>
    <lineage>
        <taxon>Bacteria</taxon>
        <taxon>Pseudomonadati</taxon>
        <taxon>Pseudomonadota</taxon>
        <taxon>Alphaproteobacteria</taxon>
        <taxon>Acetobacterales</taxon>
        <taxon>Acidocellaceae</taxon>
        <taxon>Acidocella</taxon>
    </lineage>
</organism>
<dbReference type="RefSeq" id="WP_183265191.1">
    <property type="nucleotide sequence ID" value="NZ_JACHFJ010000001.1"/>
</dbReference>
<dbReference type="PROSITE" id="PS51007">
    <property type="entry name" value="CYTC"/>
    <property type="match status" value="2"/>
</dbReference>
<evidence type="ECO:0000256" key="6">
    <source>
        <dbReference type="ARBA" id="ARBA00023004"/>
    </source>
</evidence>
<dbReference type="Proteomes" id="UP000553706">
    <property type="component" value="Unassembled WGS sequence"/>
</dbReference>
<dbReference type="GO" id="GO:0030313">
    <property type="term" value="C:cell envelope"/>
    <property type="evidence" value="ECO:0007669"/>
    <property type="project" value="UniProtKB-SubCell"/>
</dbReference>
<keyword evidence="6 7" id="KW-0408">Iron</keyword>
<evidence type="ECO:0000256" key="4">
    <source>
        <dbReference type="ARBA" id="ARBA00022729"/>
    </source>
</evidence>
<keyword evidence="2 7" id="KW-0349">Heme</keyword>
<comment type="caution">
    <text evidence="9">The sequence shown here is derived from an EMBL/GenBank/DDBJ whole genome shotgun (WGS) entry which is preliminary data.</text>
</comment>
<comment type="subcellular location">
    <subcellularLocation>
        <location evidence="1">Cell envelope</location>
    </subcellularLocation>
</comment>
<dbReference type="EC" id="1.11.1.5" evidence="9"/>
<dbReference type="PANTHER" id="PTHR30600:SF10">
    <property type="entry name" value="BLL6722 PROTEIN"/>
    <property type="match status" value="1"/>
</dbReference>
<evidence type="ECO:0000256" key="3">
    <source>
        <dbReference type="ARBA" id="ARBA00022723"/>
    </source>
</evidence>
<dbReference type="GO" id="GO:0009055">
    <property type="term" value="F:electron transfer activity"/>
    <property type="evidence" value="ECO:0007669"/>
    <property type="project" value="InterPro"/>
</dbReference>
<dbReference type="GO" id="GO:0046872">
    <property type="term" value="F:metal ion binding"/>
    <property type="evidence" value="ECO:0007669"/>
    <property type="project" value="UniProtKB-KW"/>
</dbReference>
<keyword evidence="4" id="KW-0732">Signal</keyword>
<evidence type="ECO:0000256" key="1">
    <source>
        <dbReference type="ARBA" id="ARBA00004196"/>
    </source>
</evidence>
<evidence type="ECO:0000313" key="9">
    <source>
        <dbReference type="EMBL" id="MBB5372206.1"/>
    </source>
</evidence>
<dbReference type="InterPro" id="IPR036909">
    <property type="entry name" value="Cyt_c-like_dom_sf"/>
</dbReference>
<evidence type="ECO:0000256" key="2">
    <source>
        <dbReference type="ARBA" id="ARBA00022617"/>
    </source>
</evidence>
<dbReference type="InterPro" id="IPR009056">
    <property type="entry name" value="Cyt_c-like_dom"/>
</dbReference>
<feature type="domain" description="Cytochrome c" evidence="8">
    <location>
        <begin position="60"/>
        <end position="198"/>
    </location>
</feature>
<dbReference type="GO" id="GO:0004130">
    <property type="term" value="F:cytochrome-c peroxidase activity"/>
    <property type="evidence" value="ECO:0007669"/>
    <property type="project" value="UniProtKB-EC"/>
</dbReference>
<evidence type="ECO:0000256" key="7">
    <source>
        <dbReference type="PROSITE-ProRule" id="PRU00433"/>
    </source>
</evidence>
<dbReference type="SUPFAM" id="SSF46626">
    <property type="entry name" value="Cytochrome c"/>
    <property type="match status" value="2"/>
</dbReference>
<keyword evidence="3 7" id="KW-0479">Metal-binding</keyword>
<evidence type="ECO:0000256" key="5">
    <source>
        <dbReference type="ARBA" id="ARBA00023002"/>
    </source>
</evidence>
<name>A0A840V8Y5_9PROT</name>
<dbReference type="InterPro" id="IPR004852">
    <property type="entry name" value="Di-haem_cyt_c_peroxidsae"/>
</dbReference>
<dbReference type="Gene3D" id="1.10.760.10">
    <property type="entry name" value="Cytochrome c-like domain"/>
    <property type="match status" value="2"/>
</dbReference>
<dbReference type="GO" id="GO:0020037">
    <property type="term" value="F:heme binding"/>
    <property type="evidence" value="ECO:0007669"/>
    <property type="project" value="InterPro"/>
</dbReference>
<gene>
    <name evidence="9" type="ORF">HNP71_000430</name>
</gene>
<accession>A0A840V8Y5</accession>